<evidence type="ECO:0000313" key="7">
    <source>
        <dbReference type="EMBL" id="CUS09408.1"/>
    </source>
</evidence>
<dbReference type="PIRSF" id="PIRSF006060">
    <property type="entry name" value="AA_transporter"/>
    <property type="match status" value="1"/>
</dbReference>
<dbReference type="GO" id="GO:0016020">
    <property type="term" value="C:membrane"/>
    <property type="evidence" value="ECO:0007669"/>
    <property type="project" value="UniProtKB-SubCell"/>
</dbReference>
<comment type="subcellular location">
    <subcellularLocation>
        <location evidence="1">Membrane</location>
        <topology evidence="1">Multi-pass membrane protein</topology>
    </subcellularLocation>
</comment>
<evidence type="ECO:0008006" key="9">
    <source>
        <dbReference type="Google" id="ProtNLM"/>
    </source>
</evidence>
<feature type="transmembrane region" description="Helical" evidence="6">
    <location>
        <begin position="412"/>
        <end position="433"/>
    </location>
</feature>
<feature type="transmembrane region" description="Helical" evidence="6">
    <location>
        <begin position="82"/>
        <end position="102"/>
    </location>
</feature>
<keyword evidence="8" id="KW-1185">Reference proteome</keyword>
<evidence type="ECO:0000256" key="3">
    <source>
        <dbReference type="ARBA" id="ARBA00022692"/>
    </source>
</evidence>
<keyword evidence="4 6" id="KW-1133">Transmembrane helix</keyword>
<feature type="transmembrane region" description="Helical" evidence="6">
    <location>
        <begin position="175"/>
        <end position="197"/>
    </location>
</feature>
<feature type="transmembrane region" description="Helical" evidence="6">
    <location>
        <begin position="454"/>
        <end position="477"/>
    </location>
</feature>
<accession>A0A292PS01</accession>
<evidence type="ECO:0000256" key="1">
    <source>
        <dbReference type="ARBA" id="ARBA00004141"/>
    </source>
</evidence>
<evidence type="ECO:0000313" key="8">
    <source>
        <dbReference type="Proteomes" id="UP001412239"/>
    </source>
</evidence>
<dbReference type="Proteomes" id="UP001412239">
    <property type="component" value="Unassembled WGS sequence"/>
</dbReference>
<dbReference type="Gene3D" id="1.20.1740.10">
    <property type="entry name" value="Amino acid/polyamine transporter I"/>
    <property type="match status" value="1"/>
</dbReference>
<name>A0A292PS01_9PEZI</name>
<feature type="transmembrane region" description="Helical" evidence="6">
    <location>
        <begin position="48"/>
        <end position="75"/>
    </location>
</feature>
<dbReference type="GO" id="GO:0006865">
    <property type="term" value="P:amino acid transport"/>
    <property type="evidence" value="ECO:0007669"/>
    <property type="project" value="InterPro"/>
</dbReference>
<dbReference type="GO" id="GO:0022857">
    <property type="term" value="F:transmembrane transporter activity"/>
    <property type="evidence" value="ECO:0007669"/>
    <property type="project" value="InterPro"/>
</dbReference>
<feature type="transmembrane region" description="Helical" evidence="6">
    <location>
        <begin position="483"/>
        <end position="504"/>
    </location>
</feature>
<dbReference type="InterPro" id="IPR002293">
    <property type="entry name" value="AA/rel_permease1"/>
</dbReference>
<dbReference type="EMBL" id="LN891083">
    <property type="protein sequence ID" value="CUS09408.1"/>
    <property type="molecule type" value="Genomic_DNA"/>
</dbReference>
<keyword evidence="3 6" id="KW-0812">Transmembrane</keyword>
<dbReference type="AlphaFoldDB" id="A0A292PS01"/>
<gene>
    <name evidence="7" type="ORF">GSTUAT00006530001</name>
</gene>
<keyword evidence="5 6" id="KW-0472">Membrane</keyword>
<proteinExistence type="predicted"/>
<evidence type="ECO:0000256" key="2">
    <source>
        <dbReference type="ARBA" id="ARBA00022448"/>
    </source>
</evidence>
<feature type="transmembrane region" description="Helical" evidence="6">
    <location>
        <begin position="336"/>
        <end position="357"/>
    </location>
</feature>
<feature type="transmembrane region" description="Helical" evidence="6">
    <location>
        <begin position="285"/>
        <end position="307"/>
    </location>
</feature>
<feature type="transmembrane region" description="Helical" evidence="6">
    <location>
        <begin position="388"/>
        <end position="406"/>
    </location>
</feature>
<protein>
    <recommendedName>
        <fullName evidence="9">Amino acid permease/ SLC12A domain-containing protein</fullName>
    </recommendedName>
</protein>
<evidence type="ECO:0000256" key="6">
    <source>
        <dbReference type="SAM" id="Phobius"/>
    </source>
</evidence>
<dbReference type="PROSITE" id="PS00218">
    <property type="entry name" value="AMINO_ACID_PERMEASE_1"/>
    <property type="match status" value="1"/>
</dbReference>
<feature type="transmembrane region" description="Helical" evidence="6">
    <location>
        <begin position="203"/>
        <end position="222"/>
    </location>
</feature>
<dbReference type="PANTHER" id="PTHR45649">
    <property type="entry name" value="AMINO-ACID PERMEASE BAT1"/>
    <property type="match status" value="1"/>
</dbReference>
<reference evidence="7" key="1">
    <citation type="submission" date="2015-10" db="EMBL/GenBank/DDBJ databases">
        <authorList>
            <person name="Regsiter A."/>
            <person name="william w."/>
        </authorList>
    </citation>
    <scope>NUCLEOTIDE SEQUENCE</scope>
    <source>
        <strain evidence="7">Montdore</strain>
    </source>
</reference>
<dbReference type="Pfam" id="PF13520">
    <property type="entry name" value="AA_permease_2"/>
    <property type="match status" value="1"/>
</dbReference>
<dbReference type="InterPro" id="IPR004840">
    <property type="entry name" value="Amino_acid_permease_CS"/>
</dbReference>
<dbReference type="PANTHER" id="PTHR45649:SF15">
    <property type="entry name" value="CHOLINE TRANSPORTER (EUROFUNG)"/>
    <property type="match status" value="1"/>
</dbReference>
<organism evidence="7 8">
    <name type="scientific">Tuber aestivum</name>
    <name type="common">summer truffle</name>
    <dbReference type="NCBI Taxonomy" id="59557"/>
    <lineage>
        <taxon>Eukaryota</taxon>
        <taxon>Fungi</taxon>
        <taxon>Dikarya</taxon>
        <taxon>Ascomycota</taxon>
        <taxon>Pezizomycotina</taxon>
        <taxon>Pezizomycetes</taxon>
        <taxon>Pezizales</taxon>
        <taxon>Tuberaceae</taxon>
        <taxon>Tuber</taxon>
    </lineage>
</organism>
<keyword evidence="2" id="KW-0813">Transport</keyword>
<evidence type="ECO:0000256" key="4">
    <source>
        <dbReference type="ARBA" id="ARBA00022989"/>
    </source>
</evidence>
<sequence>MATSAATMASDMKELALKTKDRELGVEDKDALKLEAALGHKQALDRGFGLFSLTSLGIIIANAWSLTGGTIVVAISNGGPMAVLYGLILVTIFYILISASLAELVSSIPSSGGVYHWASVTAGPRYGRVVGWYAGFLNLCGWLLSAASISSTLGTELVALYQLSYPEVEWKSWQVFIAFQIVNWMCCCIVIFGNRYLPLINKIAFYLSMGGLFVTIMVLTIMSRGRRASDTFVWKDYTDLSGWNNDGLCFILGLINAAFAVGTPDCQSHVAEEIPEPEKNVPKGIMIQIGTSFVTAFAYLIALFYSINDIVLVLDSPSQFPTAEIYRQATGSTSGALGLTAVLFLATFPTLIGTLITGGRTFWTLSRDNAAPFGSFFTKISPTFGSPLRATIAVSAVTTCLGVIQVGSTTAFQALIGSYIVLSTLSYAGAILPHVLTGRKTIVPGPFHLGKAGFAINIISLLYIAVTVVFFCFPFAMPVEAGNMNYTSVIVSGFVVLITFWWFVHGTGKYEGPKYYKEAAKQFADSGSVDIAELQ</sequence>
<evidence type="ECO:0000256" key="5">
    <source>
        <dbReference type="ARBA" id="ARBA00023136"/>
    </source>
</evidence>